<organism evidence="5">
    <name type="scientific">marine metagenome</name>
    <dbReference type="NCBI Taxonomy" id="408172"/>
    <lineage>
        <taxon>unclassified sequences</taxon>
        <taxon>metagenomes</taxon>
        <taxon>ecological metagenomes</taxon>
    </lineage>
</organism>
<dbReference type="GO" id="GO:0004739">
    <property type="term" value="F:pyruvate dehydrogenase (acetyl-transferring) activity"/>
    <property type="evidence" value="ECO:0007669"/>
    <property type="project" value="TreeGrafter"/>
</dbReference>
<name>A0A383D780_9ZZZZ</name>
<dbReference type="Gene3D" id="3.40.50.970">
    <property type="match status" value="1"/>
</dbReference>
<dbReference type="GO" id="GO:0006086">
    <property type="term" value="P:pyruvate decarboxylation to acetyl-CoA"/>
    <property type="evidence" value="ECO:0007669"/>
    <property type="project" value="TreeGrafter"/>
</dbReference>
<evidence type="ECO:0000256" key="1">
    <source>
        <dbReference type="ARBA" id="ARBA00001964"/>
    </source>
</evidence>
<dbReference type="InterPro" id="IPR029061">
    <property type="entry name" value="THDP-binding"/>
</dbReference>
<dbReference type="InterPro" id="IPR050642">
    <property type="entry name" value="PDH_E1_Alpha_Subunit"/>
</dbReference>
<dbReference type="InterPro" id="IPR001017">
    <property type="entry name" value="DH_E1"/>
</dbReference>
<evidence type="ECO:0000256" key="3">
    <source>
        <dbReference type="ARBA" id="ARBA00023052"/>
    </source>
</evidence>
<keyword evidence="3" id="KW-0786">Thiamine pyrophosphate</keyword>
<dbReference type="PANTHER" id="PTHR11516">
    <property type="entry name" value="PYRUVATE DEHYDROGENASE E1 COMPONENT, ALPHA SUBUNIT BACTERIAL AND ORGANELLAR"/>
    <property type="match status" value="1"/>
</dbReference>
<gene>
    <name evidence="5" type="ORF">METZ01_LOCUS493095</name>
</gene>
<dbReference type="EMBL" id="UINC01214833">
    <property type="protein sequence ID" value="SVE40241.1"/>
    <property type="molecule type" value="Genomic_DNA"/>
</dbReference>
<dbReference type="PANTHER" id="PTHR11516:SF60">
    <property type="entry name" value="PYRUVATE DEHYDROGENASE E1 COMPONENT SUBUNIT ALPHA"/>
    <property type="match status" value="1"/>
</dbReference>
<dbReference type="SUPFAM" id="SSF52518">
    <property type="entry name" value="Thiamin diphosphate-binding fold (THDP-binding)"/>
    <property type="match status" value="1"/>
</dbReference>
<dbReference type="Pfam" id="PF00676">
    <property type="entry name" value="E1_dh"/>
    <property type="match status" value="1"/>
</dbReference>
<keyword evidence="2" id="KW-0560">Oxidoreductase</keyword>
<feature type="domain" description="Dehydrogenase E1 component" evidence="4">
    <location>
        <begin position="12"/>
        <end position="173"/>
    </location>
</feature>
<dbReference type="AlphaFoldDB" id="A0A383D780"/>
<evidence type="ECO:0000313" key="5">
    <source>
        <dbReference type="EMBL" id="SVE40241.1"/>
    </source>
</evidence>
<sequence>MTTNLTKKDLISFEEEIADCFNKAMIKAPVHLYDGNEEKMLKIFESINEKDYIFCSWRSHYQCLLKGVPKERLKKDILKGKSITLCYPEYNIFSSAIVTGSISIANGRALAENLKKSDSHVWCFVGDMSSETGSFHENVKYSSNHNLPITWVIEDNGKSVCTDTRKTWNMNNLSYEEFDLLQ</sequence>
<evidence type="ECO:0000256" key="2">
    <source>
        <dbReference type="ARBA" id="ARBA00023002"/>
    </source>
</evidence>
<protein>
    <recommendedName>
        <fullName evidence="4">Dehydrogenase E1 component domain-containing protein</fullName>
    </recommendedName>
</protein>
<comment type="cofactor">
    <cofactor evidence="1">
        <name>thiamine diphosphate</name>
        <dbReference type="ChEBI" id="CHEBI:58937"/>
    </cofactor>
</comment>
<reference evidence="5" key="1">
    <citation type="submission" date="2018-05" db="EMBL/GenBank/DDBJ databases">
        <authorList>
            <person name="Lanie J.A."/>
            <person name="Ng W.-L."/>
            <person name="Kazmierczak K.M."/>
            <person name="Andrzejewski T.M."/>
            <person name="Davidsen T.M."/>
            <person name="Wayne K.J."/>
            <person name="Tettelin H."/>
            <person name="Glass J.I."/>
            <person name="Rusch D."/>
            <person name="Podicherti R."/>
            <person name="Tsui H.-C.T."/>
            <person name="Winkler M.E."/>
        </authorList>
    </citation>
    <scope>NUCLEOTIDE SEQUENCE</scope>
</reference>
<feature type="non-terminal residue" evidence="5">
    <location>
        <position position="182"/>
    </location>
</feature>
<evidence type="ECO:0000259" key="4">
    <source>
        <dbReference type="Pfam" id="PF00676"/>
    </source>
</evidence>
<accession>A0A383D780</accession>
<proteinExistence type="predicted"/>